<dbReference type="InterPro" id="IPR014044">
    <property type="entry name" value="CAP_dom"/>
</dbReference>
<feature type="signal peptide" evidence="1">
    <location>
        <begin position="1"/>
        <end position="31"/>
    </location>
</feature>
<dbReference type="SMART" id="SM00198">
    <property type="entry name" value="SCP"/>
    <property type="match status" value="1"/>
</dbReference>
<gene>
    <name evidence="3" type="ORF">ENR47_05415</name>
</gene>
<dbReference type="GO" id="GO:0005576">
    <property type="term" value="C:extracellular region"/>
    <property type="evidence" value="ECO:0007669"/>
    <property type="project" value="InterPro"/>
</dbReference>
<dbReference type="PROSITE" id="PS01009">
    <property type="entry name" value="CRISP_1"/>
    <property type="match status" value="1"/>
</dbReference>
<dbReference type="FunFam" id="3.40.33.10:FF:000004">
    <property type="entry name" value="CAP, cysteine-rich secretory protein, antigen 5"/>
    <property type="match status" value="1"/>
</dbReference>
<dbReference type="PRINTS" id="PR00838">
    <property type="entry name" value="V5ALLERGEN"/>
</dbReference>
<keyword evidence="1" id="KW-0732">Signal</keyword>
<dbReference type="Pfam" id="PF00188">
    <property type="entry name" value="CAP"/>
    <property type="match status" value="1"/>
</dbReference>
<protein>
    <recommendedName>
        <fullName evidence="2">SCP domain-containing protein</fullName>
    </recommendedName>
</protein>
<name>A0A832H3G5_9CYAN</name>
<accession>A0A832H3G5</accession>
<feature type="domain" description="SCP" evidence="2">
    <location>
        <begin position="119"/>
        <end position="251"/>
    </location>
</feature>
<comment type="caution">
    <text evidence="3">The sequence shown here is derived from an EMBL/GenBank/DDBJ whole genome shotgun (WGS) entry which is preliminary data.</text>
</comment>
<evidence type="ECO:0000256" key="1">
    <source>
        <dbReference type="SAM" id="SignalP"/>
    </source>
</evidence>
<dbReference type="InterPro" id="IPR002413">
    <property type="entry name" value="V5_allergen-like"/>
</dbReference>
<dbReference type="InterPro" id="IPR018244">
    <property type="entry name" value="Allrgn_V5/Tpx1_CS"/>
</dbReference>
<evidence type="ECO:0000313" key="3">
    <source>
        <dbReference type="EMBL" id="HGW93707.1"/>
    </source>
</evidence>
<dbReference type="PANTHER" id="PTHR10334">
    <property type="entry name" value="CYSTEINE-RICH SECRETORY PROTEIN-RELATED"/>
    <property type="match status" value="1"/>
</dbReference>
<evidence type="ECO:0000259" key="2">
    <source>
        <dbReference type="SMART" id="SM00198"/>
    </source>
</evidence>
<organism evidence="3">
    <name type="scientific">Oscillatoriales cyanobacterium SpSt-402</name>
    <dbReference type="NCBI Taxonomy" id="2282168"/>
    <lineage>
        <taxon>Bacteria</taxon>
        <taxon>Bacillati</taxon>
        <taxon>Cyanobacteriota</taxon>
        <taxon>Cyanophyceae</taxon>
        <taxon>Oscillatoriophycideae</taxon>
        <taxon>Oscillatoriales</taxon>
    </lineage>
</organism>
<dbReference type="CDD" id="cd05381">
    <property type="entry name" value="CAP_PR-1"/>
    <property type="match status" value="1"/>
</dbReference>
<dbReference type="InterPro" id="IPR001283">
    <property type="entry name" value="CRISP-related"/>
</dbReference>
<dbReference type="AlphaFoldDB" id="A0A832H3G5"/>
<sequence length="255" mass="28718">MAKQPKLYILAAAIGLTALSAVSWLVPTASAQRQTSQIRVAQVPFQLDGTPVYVQRNGAWQEAQLRGYRTSSTTGTLYTVQYTRDNSTEQNVSVSRILSLQEAQRRGIAKTVYNLSSQAGVQQMLDAHNSWRKRYNVPALTWSPQLAAYAQEWATKLLRENRFEHRKNLSYGENLAWAGGQQLSPERVVTMWGEEVKDYNYASNSCKPGKMCGHYTQIVWRNTKQVGCGMARGNGKEVWVCNYNPPGNYVGQKPY</sequence>
<dbReference type="EMBL" id="DSRD01000352">
    <property type="protein sequence ID" value="HGW93707.1"/>
    <property type="molecule type" value="Genomic_DNA"/>
</dbReference>
<dbReference type="InterPro" id="IPR035940">
    <property type="entry name" value="CAP_sf"/>
</dbReference>
<dbReference type="Gene3D" id="3.40.33.10">
    <property type="entry name" value="CAP"/>
    <property type="match status" value="1"/>
</dbReference>
<dbReference type="SUPFAM" id="SSF55797">
    <property type="entry name" value="PR-1-like"/>
    <property type="match status" value="1"/>
</dbReference>
<feature type="chain" id="PRO_5032835893" description="SCP domain-containing protein" evidence="1">
    <location>
        <begin position="32"/>
        <end position="255"/>
    </location>
</feature>
<proteinExistence type="predicted"/>
<reference evidence="3" key="1">
    <citation type="journal article" date="2020" name="mSystems">
        <title>Genome- and Community-Level Interaction Insights into Carbon Utilization and Element Cycling Functions of Hydrothermarchaeota in Hydrothermal Sediment.</title>
        <authorList>
            <person name="Zhou Z."/>
            <person name="Liu Y."/>
            <person name="Xu W."/>
            <person name="Pan J."/>
            <person name="Luo Z.H."/>
            <person name="Li M."/>
        </authorList>
    </citation>
    <scope>NUCLEOTIDE SEQUENCE [LARGE SCALE GENOMIC DNA]</scope>
    <source>
        <strain evidence="3">SpSt-402</strain>
    </source>
</reference>
<dbReference type="PRINTS" id="PR00837">
    <property type="entry name" value="V5TPXLIKE"/>
</dbReference>